<dbReference type="GO" id="GO:0045159">
    <property type="term" value="F:myosin II binding"/>
    <property type="evidence" value="ECO:0007669"/>
    <property type="project" value="TreeGrafter"/>
</dbReference>
<dbReference type="SUPFAM" id="SSF50978">
    <property type="entry name" value="WD40 repeat-like"/>
    <property type="match status" value="1"/>
</dbReference>
<evidence type="ECO:0000313" key="8">
    <source>
        <dbReference type="EMBL" id="MPA65908.1"/>
    </source>
</evidence>
<reference evidence="8" key="1">
    <citation type="submission" date="2019-08" db="EMBL/GenBank/DDBJ databases">
        <title>Reference gene set and small RNA set construction with multiple tissues from Davidia involucrata Baill.</title>
        <authorList>
            <person name="Yang H."/>
            <person name="Zhou C."/>
            <person name="Li G."/>
            <person name="Wang J."/>
            <person name="Gao P."/>
            <person name="Wang M."/>
            <person name="Wang R."/>
            <person name="Zhao Y."/>
        </authorList>
    </citation>
    <scope>NUCLEOTIDE SEQUENCE</scope>
    <source>
        <tissue evidence="8">Mixed with DoveR01_LX</tissue>
    </source>
</reference>
<dbReference type="AlphaFoldDB" id="A0A5B7BCF9"/>
<keyword evidence="4" id="KW-0963">Cytoplasm</keyword>
<dbReference type="PROSITE" id="PS50892">
    <property type="entry name" value="V_SNARE"/>
    <property type="match status" value="1"/>
</dbReference>
<keyword evidence="3" id="KW-0268">Exocytosis</keyword>
<dbReference type="SUPFAM" id="SSF58038">
    <property type="entry name" value="SNARE fusion complex"/>
    <property type="match status" value="1"/>
</dbReference>
<dbReference type="EMBL" id="GHES01035349">
    <property type="protein sequence ID" value="MPA65908.1"/>
    <property type="molecule type" value="Transcribed_RNA"/>
</dbReference>
<evidence type="ECO:0000256" key="6">
    <source>
        <dbReference type="SAM" id="MobiDB-lite"/>
    </source>
</evidence>
<evidence type="ECO:0000256" key="2">
    <source>
        <dbReference type="ARBA" id="ARBA00008070"/>
    </source>
</evidence>
<dbReference type="InterPro" id="IPR001680">
    <property type="entry name" value="WD40_rpt"/>
</dbReference>
<name>A0A5B7BCF9_DAVIN</name>
<gene>
    <name evidence="8" type="ORF">Din_035349</name>
</gene>
<organism evidence="8">
    <name type="scientific">Davidia involucrata</name>
    <name type="common">Dove tree</name>
    <dbReference type="NCBI Taxonomy" id="16924"/>
    <lineage>
        <taxon>Eukaryota</taxon>
        <taxon>Viridiplantae</taxon>
        <taxon>Streptophyta</taxon>
        <taxon>Embryophyta</taxon>
        <taxon>Tracheophyta</taxon>
        <taxon>Spermatophyta</taxon>
        <taxon>Magnoliopsida</taxon>
        <taxon>eudicotyledons</taxon>
        <taxon>Gunneridae</taxon>
        <taxon>Pentapetalae</taxon>
        <taxon>asterids</taxon>
        <taxon>Cornales</taxon>
        <taxon>Nyssaceae</taxon>
        <taxon>Davidia</taxon>
    </lineage>
</organism>
<comment type="subcellular location">
    <subcellularLocation>
        <location evidence="1">Cytoplasm</location>
    </subcellularLocation>
</comment>
<feature type="domain" description="V-SNARE coiled-coil homology" evidence="7">
    <location>
        <begin position="1052"/>
        <end position="1116"/>
    </location>
</feature>
<feature type="region of interest" description="Disordered" evidence="6">
    <location>
        <begin position="742"/>
        <end position="767"/>
    </location>
</feature>
<dbReference type="Gene3D" id="1.20.5.110">
    <property type="match status" value="1"/>
</dbReference>
<dbReference type="Gene3D" id="2.130.10.10">
    <property type="entry name" value="YVTN repeat-like/Quinoprotein amine dehydrogenase"/>
    <property type="match status" value="3"/>
</dbReference>
<dbReference type="Pfam" id="PF00957">
    <property type="entry name" value="Synaptobrevin"/>
    <property type="match status" value="1"/>
</dbReference>
<comment type="similarity">
    <text evidence="2">Belongs to the WD repeat L(2)GL family.</text>
</comment>
<dbReference type="GO" id="GO:0005096">
    <property type="term" value="F:GTPase activator activity"/>
    <property type="evidence" value="ECO:0007669"/>
    <property type="project" value="TreeGrafter"/>
</dbReference>
<evidence type="ECO:0000256" key="1">
    <source>
        <dbReference type="ARBA" id="ARBA00004496"/>
    </source>
</evidence>
<dbReference type="GO" id="GO:0006893">
    <property type="term" value="P:Golgi to plasma membrane transport"/>
    <property type="evidence" value="ECO:0007669"/>
    <property type="project" value="TreeGrafter"/>
</dbReference>
<dbReference type="PANTHER" id="PTHR10241">
    <property type="entry name" value="LETHAL 2 GIANT LARVAE PROTEIN"/>
    <property type="match status" value="1"/>
</dbReference>
<dbReference type="Pfam" id="PF00400">
    <property type="entry name" value="WD40"/>
    <property type="match status" value="1"/>
</dbReference>
<protein>
    <recommendedName>
        <fullName evidence="7">V-SNARE coiled-coil homology domain-containing protein</fullName>
    </recommendedName>
</protein>
<dbReference type="GO" id="GO:0005737">
    <property type="term" value="C:cytoplasm"/>
    <property type="evidence" value="ECO:0007669"/>
    <property type="project" value="UniProtKB-SubCell"/>
</dbReference>
<dbReference type="GO" id="GO:0019905">
    <property type="term" value="F:syntaxin binding"/>
    <property type="evidence" value="ECO:0007669"/>
    <property type="project" value="TreeGrafter"/>
</dbReference>
<dbReference type="InterPro" id="IPR042855">
    <property type="entry name" value="V_SNARE_CC"/>
</dbReference>
<feature type="compositionally biased region" description="Basic and acidic residues" evidence="6">
    <location>
        <begin position="1024"/>
        <end position="1036"/>
    </location>
</feature>
<evidence type="ECO:0000256" key="3">
    <source>
        <dbReference type="ARBA" id="ARBA00022483"/>
    </source>
</evidence>
<dbReference type="FunFam" id="2.130.10.10:FF:000882">
    <property type="entry name" value="Syntaxin-binding protein 5"/>
    <property type="match status" value="1"/>
</dbReference>
<sequence length="1117" mass="122336">MFTKLFQKVTQPPQHDVPQGSVTVTDLDPRVAVHYGIPSTASILAFDPIQRLLAIGTLDGRIKVIGGDNIEVLLISPRPLPFKNLEFLQNQGFLASVSNENEVQIWDLEQRRIASNLQWESNITAFSIICGTHYMYIGDEYGFLSVLKYDAEEGKILHLPYHIPANLIAEAAGISLPNHPSIVGVLSQPCSFGNRVLIAFENGLIILWDVTEDRPVVVRGYKDLQLKDETVIESSKELVHEHSTDASDHEQAEKDISSLCWVSSDGSILAVGYVDGDILLWNLSTAAYTKDQQAQKSSNNVVKLQLSSGSRRLPVIVLHWSANRAHNDRGGQLFVYGGDDIGSEEVLTILNLEWSSGIETLKCIGRVDLTLNGSFADMILVPNAGATESSDTTSLFVLNNPGQLHFYDDACLSTLMSRPEKKNSVHAVQYHAVVPTAEPYMTVAKLNLLQTEGSFSRALLEAVSAAKLQVAHTTTKESTKWPLTGGVPSQLSFSENNGIEKVYIAGYQDGSVRIWDATFPVLSLIFVLGSEVDDIGVAGASASVSALDFCSSTLCLAVGNEYGLVRLYRLIGNSDETSLHFVTETKHEVHNMHYENGAQCTAVFSLLNSPVCTLQYVNSGVRLAVGFECGRVVMLDISSVSVLFLTDCVTSSSSPAISLAVKTFPDPHNNSLDHSENRTSNASARESVFILTRDAHIVIMDSATGNMISSWSMHPNKESTAISIYILEGNISVSEESSEKHSLVSSQDCGAKNEPAQTNAHHESDSLETEFVTSTPASYLGQRFTDSLVLLCSEDALCLYSSKSLIQGNNNSIHRVNLAKPCCWTTIFKKDEKACGLIVVYQTGLIEIRSLPDLELVGESSLMSILRWNFRINMNKTMSSSDTGQITLVNGCEFAFISLLAFENDFRIPEALPCLHDKVLEAAANAAVSFSQNQKKKQVAGTAPGILGGIIKGFKGGKADDSGDFSEDHQTVIAHLEGIFSRFPFSDPSTSIADDQEIVEFNIDDIEIDNPAPVSSSSHKSKNDRRDEETEREKLFDGGATDTKPRLRTPEEIMAKYRKAGDASAAAAHARDRLLERQEKLEKLSKRTEELQSGAENFASMANELAKTMENRKWWNI</sequence>
<dbReference type="GO" id="GO:0005886">
    <property type="term" value="C:plasma membrane"/>
    <property type="evidence" value="ECO:0007669"/>
    <property type="project" value="TreeGrafter"/>
</dbReference>
<proteinExistence type="inferred from homology"/>
<dbReference type="GO" id="GO:0006887">
    <property type="term" value="P:exocytosis"/>
    <property type="evidence" value="ECO:0007669"/>
    <property type="project" value="UniProtKB-KW"/>
</dbReference>
<evidence type="ECO:0000256" key="5">
    <source>
        <dbReference type="PROSITE-ProRule" id="PRU00290"/>
    </source>
</evidence>
<dbReference type="CDD" id="cd15873">
    <property type="entry name" value="R-SNARE_STXBP5_6"/>
    <property type="match status" value="1"/>
</dbReference>
<dbReference type="InterPro" id="IPR015943">
    <property type="entry name" value="WD40/YVTN_repeat-like_dom_sf"/>
</dbReference>
<dbReference type="InterPro" id="IPR036322">
    <property type="entry name" value="WD40_repeat_dom_sf"/>
</dbReference>
<dbReference type="PANTHER" id="PTHR10241:SF38">
    <property type="entry name" value="TRANSDUCIN FAMILY PROTEIN _ WD-40 REPEAT FAMILY PROTEIN"/>
    <property type="match status" value="1"/>
</dbReference>
<evidence type="ECO:0000259" key="7">
    <source>
        <dbReference type="PROSITE" id="PS50892"/>
    </source>
</evidence>
<keyword evidence="5" id="KW-0175">Coiled coil</keyword>
<feature type="region of interest" description="Disordered" evidence="6">
    <location>
        <begin position="1005"/>
        <end position="1045"/>
    </location>
</feature>
<dbReference type="SMART" id="SM00320">
    <property type="entry name" value="WD40"/>
    <property type="match status" value="7"/>
</dbReference>
<accession>A0A5B7BCF9</accession>
<evidence type="ECO:0000256" key="4">
    <source>
        <dbReference type="ARBA" id="ARBA00022490"/>
    </source>
</evidence>